<dbReference type="InterPro" id="IPR004117">
    <property type="entry name" value="7tm6_olfct_rcpt"/>
</dbReference>
<feature type="transmembrane region" description="Helical" evidence="10">
    <location>
        <begin position="59"/>
        <end position="80"/>
    </location>
</feature>
<evidence type="ECO:0000256" key="3">
    <source>
        <dbReference type="ARBA" id="ARBA00022606"/>
    </source>
</evidence>
<feature type="transmembrane region" description="Helical" evidence="10">
    <location>
        <begin position="283"/>
        <end position="307"/>
    </location>
</feature>
<evidence type="ECO:0000256" key="4">
    <source>
        <dbReference type="ARBA" id="ARBA00022692"/>
    </source>
</evidence>
<feature type="transmembrane region" description="Helical" evidence="10">
    <location>
        <begin position="148"/>
        <end position="167"/>
    </location>
</feature>
<dbReference type="PANTHER" id="PTHR21137:SF35">
    <property type="entry name" value="ODORANT RECEPTOR 19A-RELATED"/>
    <property type="match status" value="1"/>
</dbReference>
<dbReference type="PANTHER" id="PTHR21137">
    <property type="entry name" value="ODORANT RECEPTOR"/>
    <property type="match status" value="1"/>
</dbReference>
<keyword evidence="5 10" id="KW-0552">Olfaction</keyword>
<sequence length="417" mass="47324">MINQKQLANALDDSVTAKQNESHISDFYYAVQISICLLKPIGAWPLDDTSRLKIALHKLHMATGMFLILFTIVPMIVQMIKEKWSAFLILRMICPLLFTMAIFARYILLLWHQDRLKSCIEHVTDDWRSTIIAEDRDIMLANAKTGRTFGIVSVAFMFSCGALYYMLPMVLPNAINEDNVTVRVHPSPCEFLVFDSKASPAYEIVYFFQLLSGCTAYSAFCGICSLMAHFVTHVCGQCDVLTAFFQDIVNDGKHNNGSIENRIATAVTRHLRLLRLVSDISNLFTEICLVEFINASCNICLLGYYIITDLNNNESFIQISMYIFGLASVIFNVFLVCYIGDLLKERCQNVGTACYEIEWYQIPSKKAIELIMPILMSRYSTTLTAGKMVAMTLTTFSDILKTSMAYFNLLREFSSRD</sequence>
<dbReference type="AlphaFoldDB" id="A0A6G1LR37"/>
<keyword evidence="6 10" id="KW-1133">Transmembrane helix</keyword>
<keyword evidence="8 10" id="KW-0675">Receptor</keyword>
<evidence type="ECO:0000256" key="5">
    <source>
        <dbReference type="ARBA" id="ARBA00022725"/>
    </source>
</evidence>
<keyword evidence="7 10" id="KW-0472">Membrane</keyword>
<evidence type="ECO:0000256" key="9">
    <source>
        <dbReference type="ARBA" id="ARBA00023224"/>
    </source>
</evidence>
<protein>
    <recommendedName>
        <fullName evidence="10">Odorant receptor</fullName>
    </recommendedName>
</protein>
<evidence type="ECO:0000313" key="12">
    <source>
        <dbReference type="Proteomes" id="UP000479987"/>
    </source>
</evidence>
<evidence type="ECO:0000256" key="1">
    <source>
        <dbReference type="ARBA" id="ARBA00004651"/>
    </source>
</evidence>
<dbReference type="Pfam" id="PF02949">
    <property type="entry name" value="7tm_6"/>
    <property type="match status" value="1"/>
</dbReference>
<dbReference type="GO" id="GO:0004984">
    <property type="term" value="F:olfactory receptor activity"/>
    <property type="evidence" value="ECO:0007669"/>
    <property type="project" value="InterPro"/>
</dbReference>
<reference evidence="11 12" key="1">
    <citation type="submission" date="2019-08" db="EMBL/GenBank/DDBJ databases">
        <title>High quality draft denovo assembly of Nylanderia fulva.</title>
        <authorList>
            <person name="Vargo E.L."/>
            <person name="Tarone A.M."/>
            <person name="Konganti K.R."/>
        </authorList>
    </citation>
    <scope>NUCLEOTIDE SEQUENCE [LARGE SCALE GENOMIC DNA]</scope>
    <source>
        <strain evidence="11">TAMU-Nful-2015</strain>
        <tissue evidence="11">Whole body</tissue>
    </source>
</reference>
<proteinExistence type="inferred from homology"/>
<dbReference type="GO" id="GO:0005549">
    <property type="term" value="F:odorant binding"/>
    <property type="evidence" value="ECO:0007669"/>
    <property type="project" value="InterPro"/>
</dbReference>
<organism evidence="11 12">
    <name type="scientific">Nylanderia fulva</name>
    <dbReference type="NCBI Taxonomy" id="613905"/>
    <lineage>
        <taxon>Eukaryota</taxon>
        <taxon>Metazoa</taxon>
        <taxon>Ecdysozoa</taxon>
        <taxon>Arthropoda</taxon>
        <taxon>Hexapoda</taxon>
        <taxon>Insecta</taxon>
        <taxon>Pterygota</taxon>
        <taxon>Neoptera</taxon>
        <taxon>Endopterygota</taxon>
        <taxon>Hymenoptera</taxon>
        <taxon>Apocrita</taxon>
        <taxon>Aculeata</taxon>
        <taxon>Formicoidea</taxon>
        <taxon>Formicidae</taxon>
        <taxon>Formicinae</taxon>
        <taxon>Nylanderia</taxon>
    </lineage>
</organism>
<evidence type="ECO:0000256" key="8">
    <source>
        <dbReference type="ARBA" id="ARBA00023170"/>
    </source>
</evidence>
<comment type="caution">
    <text evidence="11">The sequence shown here is derived from an EMBL/GenBank/DDBJ whole genome shotgun (WGS) entry which is preliminary data.</text>
</comment>
<keyword evidence="2" id="KW-1003">Cell membrane</keyword>
<feature type="transmembrane region" description="Helical" evidence="10">
    <location>
        <begin position="86"/>
        <end position="108"/>
    </location>
</feature>
<evidence type="ECO:0000256" key="10">
    <source>
        <dbReference type="RuleBase" id="RU351113"/>
    </source>
</evidence>
<keyword evidence="9 10" id="KW-0807">Transducer</keyword>
<dbReference type="GO" id="GO:0005886">
    <property type="term" value="C:plasma membrane"/>
    <property type="evidence" value="ECO:0007669"/>
    <property type="project" value="UniProtKB-SubCell"/>
</dbReference>
<feature type="transmembrane region" description="Helical" evidence="10">
    <location>
        <begin position="319"/>
        <end position="339"/>
    </location>
</feature>
<evidence type="ECO:0000256" key="6">
    <source>
        <dbReference type="ARBA" id="ARBA00022989"/>
    </source>
</evidence>
<keyword evidence="12" id="KW-1185">Reference proteome</keyword>
<keyword evidence="4 10" id="KW-0812">Transmembrane</keyword>
<name>A0A6G1LR37_9HYME</name>
<gene>
    <name evidence="11" type="primary">Or-131</name>
    <name evidence="11" type="synonym">Nful_v1.0-Or-131</name>
    <name evidence="11" type="ORF">NFUL_NFUL000154</name>
</gene>
<dbReference type="Proteomes" id="UP000479987">
    <property type="component" value="Unassembled WGS sequence"/>
</dbReference>
<feature type="transmembrane region" description="Helical" evidence="10">
    <location>
        <begin position="204"/>
        <end position="228"/>
    </location>
</feature>
<comment type="similarity">
    <text evidence="10">Belongs to the insect chemoreceptor superfamily. Heteromeric odorant receptor channel (TC 1.A.69) family.</text>
</comment>
<evidence type="ECO:0000313" key="11">
    <source>
        <dbReference type="EMBL" id="KAF3054533.1"/>
    </source>
</evidence>
<evidence type="ECO:0000256" key="7">
    <source>
        <dbReference type="ARBA" id="ARBA00023136"/>
    </source>
</evidence>
<keyword evidence="3 10" id="KW-0716">Sensory transduction</keyword>
<accession>A0A6G1LR37</accession>
<dbReference type="EMBL" id="SGBU01000020">
    <property type="protein sequence ID" value="KAF3054533.1"/>
    <property type="molecule type" value="Genomic_DNA"/>
</dbReference>
<comment type="caution">
    <text evidence="10">Lacks conserved residue(s) required for the propagation of feature annotation.</text>
</comment>
<evidence type="ECO:0000256" key="2">
    <source>
        <dbReference type="ARBA" id="ARBA00022475"/>
    </source>
</evidence>
<comment type="subcellular location">
    <subcellularLocation>
        <location evidence="1 10">Cell membrane</location>
        <topology evidence="1 10">Multi-pass membrane protein</topology>
    </subcellularLocation>
</comment>
<dbReference type="GO" id="GO:0007165">
    <property type="term" value="P:signal transduction"/>
    <property type="evidence" value="ECO:0007669"/>
    <property type="project" value="UniProtKB-KW"/>
</dbReference>